<evidence type="ECO:0000313" key="1">
    <source>
        <dbReference type="EMBL" id="SNQ62228.1"/>
    </source>
</evidence>
<dbReference type="EMBL" id="FZMP01000211">
    <property type="protein sequence ID" value="SNQ62228.1"/>
    <property type="molecule type" value="Genomic_DNA"/>
</dbReference>
<dbReference type="InterPro" id="IPR036388">
    <property type="entry name" value="WH-like_DNA-bd_sf"/>
</dbReference>
<evidence type="ECO:0008006" key="3">
    <source>
        <dbReference type="Google" id="ProtNLM"/>
    </source>
</evidence>
<dbReference type="InterPro" id="IPR036390">
    <property type="entry name" value="WH_DNA-bd_sf"/>
</dbReference>
<organism evidence="1 2">
    <name type="scientific">Candidatus Methanoperedens nitratireducens</name>
    <dbReference type="NCBI Taxonomy" id="1392998"/>
    <lineage>
        <taxon>Archaea</taxon>
        <taxon>Methanobacteriati</taxon>
        <taxon>Methanobacteriota</taxon>
        <taxon>Stenosarchaea group</taxon>
        <taxon>Methanomicrobia</taxon>
        <taxon>Methanosarcinales</taxon>
        <taxon>ANME-2 cluster</taxon>
        <taxon>Candidatus Methanoperedentaceae</taxon>
        <taxon>Candidatus Methanoperedens</taxon>
    </lineage>
</organism>
<sequence length="97" mass="11359">MKDDIESLPPEPDACETRTPHEHQLMFKTLENPLRRKMIKYIGAFGRTKKEIMKELGLSESQLKFQLDYLVEMCYAEVEGEDCRLNERGLDLLLNVK</sequence>
<dbReference type="OrthoDB" id="136135at2157"/>
<dbReference type="SUPFAM" id="SSF46785">
    <property type="entry name" value="Winged helix' DNA-binding domain"/>
    <property type="match status" value="1"/>
</dbReference>
<name>A0A284VSP7_9EURY</name>
<proteinExistence type="predicted"/>
<dbReference type="Gene3D" id="1.10.10.10">
    <property type="entry name" value="Winged helix-like DNA-binding domain superfamily/Winged helix DNA-binding domain"/>
    <property type="match status" value="1"/>
</dbReference>
<protein>
    <recommendedName>
        <fullName evidence="3">ArsR family transcriptional regulator</fullName>
    </recommendedName>
</protein>
<dbReference type="Proteomes" id="UP000218615">
    <property type="component" value="Unassembled WGS sequence"/>
</dbReference>
<dbReference type="AlphaFoldDB" id="A0A284VSP7"/>
<evidence type="ECO:0000313" key="2">
    <source>
        <dbReference type="Proteomes" id="UP000218615"/>
    </source>
</evidence>
<gene>
    <name evidence="1" type="ORF">MNV_630013</name>
</gene>
<keyword evidence="2" id="KW-1185">Reference proteome</keyword>
<accession>A0A284VSP7</accession>
<dbReference type="RefSeq" id="WP_096206823.1">
    <property type="nucleotide sequence ID" value="NZ_FZMP01000211.1"/>
</dbReference>
<reference evidence="2" key="1">
    <citation type="submission" date="2017-06" db="EMBL/GenBank/DDBJ databases">
        <authorList>
            <person name="Cremers G."/>
        </authorList>
    </citation>
    <scope>NUCLEOTIDE SEQUENCE [LARGE SCALE GENOMIC DNA]</scope>
</reference>